<organism evidence="1 2">
    <name type="scientific">Anaeromyxobacter dehalogenans (strain 2CP-C)</name>
    <dbReference type="NCBI Taxonomy" id="290397"/>
    <lineage>
        <taxon>Bacteria</taxon>
        <taxon>Pseudomonadati</taxon>
        <taxon>Myxococcota</taxon>
        <taxon>Myxococcia</taxon>
        <taxon>Myxococcales</taxon>
        <taxon>Cystobacterineae</taxon>
        <taxon>Anaeromyxobacteraceae</taxon>
        <taxon>Anaeromyxobacter</taxon>
    </lineage>
</organism>
<evidence type="ECO:0000313" key="1">
    <source>
        <dbReference type="EMBL" id="ABC83387.1"/>
    </source>
</evidence>
<dbReference type="OrthoDB" id="1492299at2"/>
<dbReference type="InterPro" id="IPR025683">
    <property type="entry name" value="Protein_beta"/>
</dbReference>
<name>Q2IFN2_ANADE</name>
<dbReference type="eggNOG" id="ENOG502ZBKE">
    <property type="taxonomic scope" value="Bacteria"/>
</dbReference>
<reference evidence="1" key="1">
    <citation type="submission" date="2006-01" db="EMBL/GenBank/DDBJ databases">
        <title>Complete sequence of Anaeromyxobacter dehalogenans 2CP-C.</title>
        <authorList>
            <consortium name="US DOE Joint Genome Institute"/>
            <person name="Copeland A."/>
            <person name="Lucas S."/>
            <person name="Lapidus A."/>
            <person name="Barry K."/>
            <person name="Detter J.C."/>
            <person name="Glavina T."/>
            <person name="Hammon N."/>
            <person name="Israni S."/>
            <person name="Pitluck S."/>
            <person name="Brettin T."/>
            <person name="Bruce D."/>
            <person name="Han C."/>
            <person name="Tapia R."/>
            <person name="Gilna P."/>
            <person name="Kiss H."/>
            <person name="Schmutz J."/>
            <person name="Larimer F."/>
            <person name="Land M."/>
            <person name="Kyrpides N."/>
            <person name="Anderson I."/>
            <person name="Sanford R.A."/>
            <person name="Ritalahti K.M."/>
            <person name="Thomas H.S."/>
            <person name="Kirby J.R."/>
            <person name="Zhulin I.B."/>
            <person name="Loeffler F.E."/>
            <person name="Richardson P."/>
        </authorList>
    </citation>
    <scope>NUCLEOTIDE SEQUENCE</scope>
    <source>
        <strain evidence="1">2CP-C</strain>
    </source>
</reference>
<dbReference type="EMBL" id="CP000251">
    <property type="protein sequence ID" value="ABC83387.1"/>
    <property type="molecule type" value="Genomic_DNA"/>
</dbReference>
<gene>
    <name evidence="1" type="ordered locus">Adeh_3621</name>
</gene>
<dbReference type="KEGG" id="ade:Adeh_3621"/>
<dbReference type="Proteomes" id="UP000001935">
    <property type="component" value="Chromosome"/>
</dbReference>
<proteinExistence type="predicted"/>
<accession>Q2IFN2</accession>
<dbReference type="STRING" id="290397.Adeh_3621"/>
<dbReference type="AlphaFoldDB" id="Q2IFN2"/>
<evidence type="ECO:0008006" key="3">
    <source>
        <dbReference type="Google" id="ProtNLM"/>
    </source>
</evidence>
<protein>
    <recommendedName>
        <fullName evidence="3">Beta protein</fullName>
    </recommendedName>
</protein>
<sequence>MEADQKFNMEFSEQHYVPVLKWKRGEARALKDLDPAVKAACTPLVEVVPVPTDPETGAAKKTLSKHLDDAIAEMKSSWGTAHPIFVDIRLLPPNQATGATLTGLFDRLRAAAILAIPVISTGATQDILQAAAGIHKKDRRGVCLREGLDAVMAPAFPVAVSKALLATGVTQKTADVVIDMQDVSANKTTVNAALAASAIGKVPNLKAWRTFTIVATAFPLNLSGIAPGVHTLPRAEWALWKALGSLPRRPTYGDYAVAHWDLQELDPRVILISASIRYTSDDEWVIFRGRNVKNYGFGQFTALSKLVVKHPAYCGSAFSAGDDYIAACASGTVGSGNHETWRRVATNHHITFVVDQLSKLALGASVPAAPASGAASN</sequence>
<dbReference type="HOGENOM" id="CLU_062173_0_0_7"/>
<dbReference type="RefSeq" id="WP_011422669.1">
    <property type="nucleotide sequence ID" value="NC_007760.1"/>
</dbReference>
<dbReference type="Pfam" id="PF14350">
    <property type="entry name" value="Beta_protein"/>
    <property type="match status" value="1"/>
</dbReference>
<evidence type="ECO:0000313" key="2">
    <source>
        <dbReference type="Proteomes" id="UP000001935"/>
    </source>
</evidence>